<feature type="compositionally biased region" description="Gly residues" evidence="1">
    <location>
        <begin position="1"/>
        <end position="10"/>
    </location>
</feature>
<name>A0A834P2I0_VESPE</name>
<accession>A0A834P2I0</accession>
<dbReference type="AlphaFoldDB" id="A0A834P2I0"/>
<feature type="compositionally biased region" description="Gly residues" evidence="1">
    <location>
        <begin position="29"/>
        <end position="53"/>
    </location>
</feature>
<feature type="region of interest" description="Disordered" evidence="1">
    <location>
        <begin position="77"/>
        <end position="97"/>
    </location>
</feature>
<reference evidence="2" key="1">
    <citation type="journal article" date="2020" name="G3 (Bethesda)">
        <title>High-Quality Assemblies for Three Invasive Social Wasps from the &lt;i&gt;Vespula&lt;/i&gt; Genus.</title>
        <authorList>
            <person name="Harrop T.W.R."/>
            <person name="Guhlin J."/>
            <person name="McLaughlin G.M."/>
            <person name="Permina E."/>
            <person name="Stockwell P."/>
            <person name="Gilligan J."/>
            <person name="Le Lec M.F."/>
            <person name="Gruber M.A.M."/>
            <person name="Quinn O."/>
            <person name="Lovegrove M."/>
            <person name="Duncan E.J."/>
            <person name="Remnant E.J."/>
            <person name="Van Eeckhoven J."/>
            <person name="Graham B."/>
            <person name="Knapp R.A."/>
            <person name="Langford K.W."/>
            <person name="Kronenberg Z."/>
            <person name="Press M.O."/>
            <person name="Eacker S.M."/>
            <person name="Wilson-Rankin E.E."/>
            <person name="Purcell J."/>
            <person name="Lester P.J."/>
            <person name="Dearden P.K."/>
        </authorList>
    </citation>
    <scope>NUCLEOTIDE SEQUENCE</scope>
    <source>
        <strain evidence="2">Volc-1</strain>
    </source>
</reference>
<dbReference type="Proteomes" id="UP000600918">
    <property type="component" value="Unassembled WGS sequence"/>
</dbReference>
<evidence type="ECO:0000313" key="3">
    <source>
        <dbReference type="Proteomes" id="UP000600918"/>
    </source>
</evidence>
<organism evidence="2 3">
    <name type="scientific">Vespula pensylvanica</name>
    <name type="common">Western yellow jacket</name>
    <name type="synonym">Wasp</name>
    <dbReference type="NCBI Taxonomy" id="30213"/>
    <lineage>
        <taxon>Eukaryota</taxon>
        <taxon>Metazoa</taxon>
        <taxon>Ecdysozoa</taxon>
        <taxon>Arthropoda</taxon>
        <taxon>Hexapoda</taxon>
        <taxon>Insecta</taxon>
        <taxon>Pterygota</taxon>
        <taxon>Neoptera</taxon>
        <taxon>Endopterygota</taxon>
        <taxon>Hymenoptera</taxon>
        <taxon>Apocrita</taxon>
        <taxon>Aculeata</taxon>
        <taxon>Vespoidea</taxon>
        <taxon>Vespidae</taxon>
        <taxon>Vespinae</taxon>
        <taxon>Vespula</taxon>
    </lineage>
</organism>
<evidence type="ECO:0000313" key="2">
    <source>
        <dbReference type="EMBL" id="KAF7425687.1"/>
    </source>
</evidence>
<sequence>MVSQGGGGWGRPTWGATFSSEGKTRSSDAGGGPSGGDSGGGSTAVADGGGGSGGGLTFVRGIRGALKGKAGMLSSVPDVSNPAVNPTHTSALTHGRSGTQRWNFEAAGGSMQRSNALYLVYSD</sequence>
<feature type="compositionally biased region" description="Polar residues" evidence="1">
    <location>
        <begin position="82"/>
        <end position="97"/>
    </location>
</feature>
<feature type="region of interest" description="Disordered" evidence="1">
    <location>
        <begin position="1"/>
        <end position="53"/>
    </location>
</feature>
<comment type="caution">
    <text evidence="2">The sequence shown here is derived from an EMBL/GenBank/DDBJ whole genome shotgun (WGS) entry which is preliminary data.</text>
</comment>
<proteinExistence type="predicted"/>
<keyword evidence="3" id="KW-1185">Reference proteome</keyword>
<evidence type="ECO:0000256" key="1">
    <source>
        <dbReference type="SAM" id="MobiDB-lite"/>
    </source>
</evidence>
<protein>
    <submittedName>
        <fullName evidence="2">Uncharacterized protein</fullName>
    </submittedName>
</protein>
<gene>
    <name evidence="2" type="ORF">H0235_008125</name>
</gene>
<dbReference type="EMBL" id="JACSDY010000006">
    <property type="protein sequence ID" value="KAF7425687.1"/>
    <property type="molecule type" value="Genomic_DNA"/>
</dbReference>